<evidence type="ECO:0000256" key="3">
    <source>
        <dbReference type="ARBA" id="ARBA00022692"/>
    </source>
</evidence>
<keyword evidence="1" id="KW-1003">Cell membrane</keyword>
<evidence type="ECO:0000256" key="1">
    <source>
        <dbReference type="ARBA" id="ARBA00022475"/>
    </source>
</evidence>
<dbReference type="GO" id="GO:0015221">
    <property type="term" value="F:lipopolysaccharide transmembrane transporter activity"/>
    <property type="evidence" value="ECO:0007669"/>
    <property type="project" value="InterPro"/>
</dbReference>
<evidence type="ECO:0000256" key="5">
    <source>
        <dbReference type="ARBA" id="ARBA00023136"/>
    </source>
</evidence>
<keyword evidence="5 6" id="KW-0472">Membrane</keyword>
<keyword evidence="4 6" id="KW-1133">Transmembrane helix</keyword>
<sequence length="205" mass="22775">MNLLWKDRVPCKIKLNATSNLSFITRLILSLLAIVSLWLFFDNDDKSNTDQSNGVARTSDYAMTNFTMTVMDKLGKPSRLITGETMSHYPANDSTEIIKPAAQIIEQGKDTWLMTADKAYTEGKGDDILLTGNVIITQKDNNNIELSTEKLNLDTVRDNAYTDLAVSMKSPHGTTNSVGLHASLQEKTINLHSRVRGHYDAPPTN</sequence>
<dbReference type="GO" id="GO:0017089">
    <property type="term" value="F:glycolipid transfer activity"/>
    <property type="evidence" value="ECO:0007669"/>
    <property type="project" value="TreeGrafter"/>
</dbReference>
<protein>
    <recommendedName>
        <fullName evidence="8">LPS export ABC transporter periplasmic protein LptC</fullName>
    </recommendedName>
</protein>
<evidence type="ECO:0008006" key="8">
    <source>
        <dbReference type="Google" id="ProtNLM"/>
    </source>
</evidence>
<proteinExistence type="predicted"/>
<keyword evidence="2" id="KW-0997">Cell inner membrane</keyword>
<dbReference type="InterPro" id="IPR010664">
    <property type="entry name" value="LipoPS_assembly_LptC-rel"/>
</dbReference>
<name>A0A0F9T2U9_9ZZZZ</name>
<dbReference type="InterPro" id="IPR052363">
    <property type="entry name" value="LPS_export_LptC"/>
</dbReference>
<dbReference type="GO" id="GO:0005886">
    <property type="term" value="C:plasma membrane"/>
    <property type="evidence" value="ECO:0007669"/>
    <property type="project" value="InterPro"/>
</dbReference>
<dbReference type="AlphaFoldDB" id="A0A0F9T2U9"/>
<feature type="transmembrane region" description="Helical" evidence="6">
    <location>
        <begin position="21"/>
        <end position="41"/>
    </location>
</feature>
<dbReference type="InterPro" id="IPR026265">
    <property type="entry name" value="LptC"/>
</dbReference>
<evidence type="ECO:0000256" key="6">
    <source>
        <dbReference type="SAM" id="Phobius"/>
    </source>
</evidence>
<dbReference type="NCBIfam" id="TIGR04409">
    <property type="entry name" value="LptC_YrbK"/>
    <property type="match status" value="1"/>
</dbReference>
<dbReference type="Pfam" id="PF06835">
    <property type="entry name" value="LptC"/>
    <property type="match status" value="1"/>
</dbReference>
<dbReference type="PANTHER" id="PTHR37481:SF1">
    <property type="entry name" value="LIPOPOLYSACCHARIDE EXPORT SYSTEM PROTEIN LPTC"/>
    <property type="match status" value="1"/>
</dbReference>
<dbReference type="PANTHER" id="PTHR37481">
    <property type="entry name" value="LIPOPOLYSACCHARIDE EXPORT SYSTEM PROTEIN LPTC"/>
    <property type="match status" value="1"/>
</dbReference>
<dbReference type="GO" id="GO:0030288">
    <property type="term" value="C:outer membrane-bounded periplasmic space"/>
    <property type="evidence" value="ECO:0007669"/>
    <property type="project" value="TreeGrafter"/>
</dbReference>
<keyword evidence="3 6" id="KW-0812">Transmembrane</keyword>
<comment type="caution">
    <text evidence="7">The sequence shown here is derived from an EMBL/GenBank/DDBJ whole genome shotgun (WGS) entry which is preliminary data.</text>
</comment>
<organism evidence="7">
    <name type="scientific">marine sediment metagenome</name>
    <dbReference type="NCBI Taxonomy" id="412755"/>
    <lineage>
        <taxon>unclassified sequences</taxon>
        <taxon>metagenomes</taxon>
        <taxon>ecological metagenomes</taxon>
    </lineage>
</organism>
<evidence type="ECO:0000256" key="4">
    <source>
        <dbReference type="ARBA" id="ARBA00022989"/>
    </source>
</evidence>
<dbReference type="Gene3D" id="2.60.450.10">
    <property type="entry name" value="Lipopolysaccharide (LPS) transport protein A like domain"/>
    <property type="match status" value="1"/>
</dbReference>
<accession>A0A0F9T2U9</accession>
<reference evidence="7" key="1">
    <citation type="journal article" date="2015" name="Nature">
        <title>Complex archaea that bridge the gap between prokaryotes and eukaryotes.</title>
        <authorList>
            <person name="Spang A."/>
            <person name="Saw J.H."/>
            <person name="Jorgensen S.L."/>
            <person name="Zaremba-Niedzwiedzka K."/>
            <person name="Martijn J."/>
            <person name="Lind A.E."/>
            <person name="van Eijk R."/>
            <person name="Schleper C."/>
            <person name="Guy L."/>
            <person name="Ettema T.J."/>
        </authorList>
    </citation>
    <scope>NUCLEOTIDE SEQUENCE</scope>
</reference>
<evidence type="ECO:0000313" key="7">
    <source>
        <dbReference type="EMBL" id="KKN35773.1"/>
    </source>
</evidence>
<dbReference type="EMBL" id="LAZR01002013">
    <property type="protein sequence ID" value="KKN35773.1"/>
    <property type="molecule type" value="Genomic_DNA"/>
</dbReference>
<gene>
    <name evidence="7" type="ORF">LCGC14_0780270</name>
</gene>
<evidence type="ECO:0000256" key="2">
    <source>
        <dbReference type="ARBA" id="ARBA00022519"/>
    </source>
</evidence>